<evidence type="ECO:0000256" key="5">
    <source>
        <dbReference type="PROSITE-ProRule" id="PRU00278"/>
    </source>
</evidence>
<protein>
    <recommendedName>
        <fullName evidence="3">peptidylprolyl isomerase</fullName>
        <ecNumber evidence="3">5.2.1.8</ecNumber>
    </recommendedName>
</protein>
<feature type="domain" description="PpiC" evidence="6">
    <location>
        <begin position="115"/>
        <end position="216"/>
    </location>
</feature>
<dbReference type="PANTHER" id="PTHR47245:SF2">
    <property type="entry name" value="PEPTIDYL-PROLYL CIS-TRANS ISOMERASE HP_0175-RELATED"/>
    <property type="match status" value="1"/>
</dbReference>
<dbReference type="EC" id="5.2.1.8" evidence="3"/>
<dbReference type="Gene3D" id="3.10.50.40">
    <property type="match status" value="1"/>
</dbReference>
<dbReference type="OrthoDB" id="9769613at2"/>
<organism evidence="7 8">
    <name type="scientific">Halopseudomonas salegens</name>
    <dbReference type="NCBI Taxonomy" id="1434072"/>
    <lineage>
        <taxon>Bacteria</taxon>
        <taxon>Pseudomonadati</taxon>
        <taxon>Pseudomonadota</taxon>
        <taxon>Gammaproteobacteria</taxon>
        <taxon>Pseudomonadales</taxon>
        <taxon>Pseudomonadaceae</taxon>
        <taxon>Halopseudomonas</taxon>
    </lineage>
</organism>
<comment type="catalytic activity">
    <reaction evidence="1">
        <text>[protein]-peptidylproline (omega=180) = [protein]-peptidylproline (omega=0)</text>
        <dbReference type="Rhea" id="RHEA:16237"/>
        <dbReference type="Rhea" id="RHEA-COMP:10747"/>
        <dbReference type="Rhea" id="RHEA-COMP:10748"/>
        <dbReference type="ChEBI" id="CHEBI:83833"/>
        <dbReference type="ChEBI" id="CHEBI:83834"/>
        <dbReference type="EC" id="5.2.1.8"/>
    </reaction>
</comment>
<accession>A0A1H2F899</accession>
<dbReference type="RefSeq" id="WP_092385345.1">
    <property type="nucleotide sequence ID" value="NZ_LT629787.1"/>
</dbReference>
<dbReference type="PROSITE" id="PS50198">
    <property type="entry name" value="PPIC_PPIASE_2"/>
    <property type="match status" value="1"/>
</dbReference>
<dbReference type="EMBL" id="LT629787">
    <property type="protein sequence ID" value="SDU03198.1"/>
    <property type="molecule type" value="Genomic_DNA"/>
</dbReference>
<dbReference type="Proteomes" id="UP000243924">
    <property type="component" value="Chromosome I"/>
</dbReference>
<dbReference type="AlphaFoldDB" id="A0A1H2F899"/>
<comment type="similarity">
    <text evidence="2">Belongs to the PpiC/parvulin rotamase family.</text>
</comment>
<evidence type="ECO:0000256" key="3">
    <source>
        <dbReference type="ARBA" id="ARBA00013194"/>
    </source>
</evidence>
<evidence type="ECO:0000313" key="8">
    <source>
        <dbReference type="Proteomes" id="UP000243924"/>
    </source>
</evidence>
<dbReference type="InterPro" id="IPR000297">
    <property type="entry name" value="PPIase_PpiC"/>
</dbReference>
<gene>
    <name evidence="7" type="ORF">SAMN05216210_1340</name>
</gene>
<dbReference type="InterPro" id="IPR050245">
    <property type="entry name" value="PrsA_foldase"/>
</dbReference>
<dbReference type="InterPro" id="IPR046357">
    <property type="entry name" value="PPIase_dom_sf"/>
</dbReference>
<keyword evidence="8" id="KW-1185">Reference proteome</keyword>
<dbReference type="STRING" id="1434072.SAMN05216210_1340"/>
<dbReference type="GO" id="GO:0003755">
    <property type="term" value="F:peptidyl-prolyl cis-trans isomerase activity"/>
    <property type="evidence" value="ECO:0007669"/>
    <property type="project" value="UniProtKB-KW"/>
</dbReference>
<dbReference type="SUPFAM" id="SSF54534">
    <property type="entry name" value="FKBP-like"/>
    <property type="match status" value="1"/>
</dbReference>
<evidence type="ECO:0000256" key="2">
    <source>
        <dbReference type="ARBA" id="ARBA00007656"/>
    </source>
</evidence>
<evidence type="ECO:0000256" key="1">
    <source>
        <dbReference type="ARBA" id="ARBA00000971"/>
    </source>
</evidence>
<evidence type="ECO:0000313" key="7">
    <source>
        <dbReference type="EMBL" id="SDU03198.1"/>
    </source>
</evidence>
<evidence type="ECO:0000259" key="6">
    <source>
        <dbReference type="PROSITE" id="PS50198"/>
    </source>
</evidence>
<reference evidence="8" key="1">
    <citation type="submission" date="2016-10" db="EMBL/GenBank/DDBJ databases">
        <authorList>
            <person name="Varghese N."/>
            <person name="Submissions S."/>
        </authorList>
    </citation>
    <scope>NUCLEOTIDE SEQUENCE [LARGE SCALE GENOMIC DNA]</scope>
    <source>
        <strain evidence="8">CECT 8338</strain>
    </source>
</reference>
<dbReference type="Pfam" id="PF00639">
    <property type="entry name" value="Rotamase"/>
    <property type="match status" value="1"/>
</dbReference>
<name>A0A1H2F899_9GAMM</name>
<dbReference type="PANTHER" id="PTHR47245">
    <property type="entry name" value="PEPTIDYLPROLYL ISOMERASE"/>
    <property type="match status" value="1"/>
</dbReference>
<keyword evidence="5 7" id="KW-0413">Isomerase</keyword>
<sequence length="272" mass="30252">MNNSTVIASSAKPAWPLIKVNGVELDQDVLGMEMQYHPAESQDEAMFLAAQALVIRMLLRQRAEQLELQALPAADESEEEALIRVLLEREVQVPDSDPQSLEQVYQSNLSRFCSAPLVQARHILLAVAPDDTVGRSRLRDEAIALIAELKSNPTRFAERARDLSACPSREQGGDLGQLSLGQTVPEFERQLLRLPTGLAGQPLESRYGFHVVEVQQRIEGRQLPFAAVRESIREELDERVWSKAVVQYLETLIGQSRIEGIALRAAASPLLQ</sequence>
<keyword evidence="4 5" id="KW-0697">Rotamase</keyword>
<evidence type="ECO:0000256" key="4">
    <source>
        <dbReference type="ARBA" id="ARBA00023110"/>
    </source>
</evidence>
<proteinExistence type="inferred from homology"/>